<dbReference type="InterPro" id="IPR050772">
    <property type="entry name" value="Hydratase-Decarb/MhpD_sf"/>
</dbReference>
<dbReference type="Pfam" id="PF01557">
    <property type="entry name" value="FAA_hydrolase"/>
    <property type="match status" value="1"/>
</dbReference>
<dbReference type="GO" id="GO:0008684">
    <property type="term" value="F:2-oxopent-4-enoate hydratase activity"/>
    <property type="evidence" value="ECO:0007669"/>
    <property type="project" value="TreeGrafter"/>
</dbReference>
<name>B9L2I5_THERP</name>
<evidence type="ECO:0000313" key="4">
    <source>
        <dbReference type="Proteomes" id="UP000000447"/>
    </source>
</evidence>
<sequence length="266" mass="28759">MADQMVVESETVARQLERALTTKQPIPPLTETLGPLTPEQAYAIQTRWTELRIAQGERVIGRKIGLTSRAMQEQLGVREPDYGSLWASRFFPACGGRAEIPTEILIQPRLEGEIAFLIGRRLEGPGVTLQQVLAATEAVALSVEIVDSRIEAWRIKLADTIADDASFGAFTVGPWSRALAREDLRTVGMIIHKNGEVATEGIGAAALGHPARCVAWLANKLAEFGIALEPGDIVLSGSLARALPAARGDLFVVELHGQPPLTVRFV</sequence>
<keyword evidence="4" id="KW-1185">Reference proteome</keyword>
<dbReference type="PANTHER" id="PTHR30143:SF0">
    <property type="entry name" value="2-KETO-4-PENTENOATE HYDRATASE"/>
    <property type="match status" value="1"/>
</dbReference>
<dbReference type="Proteomes" id="UP000000447">
    <property type="component" value="Chromosome"/>
</dbReference>
<dbReference type="InterPro" id="IPR036663">
    <property type="entry name" value="Fumarylacetoacetase_C_sf"/>
</dbReference>
<evidence type="ECO:0000256" key="1">
    <source>
        <dbReference type="ARBA" id="ARBA00023239"/>
    </source>
</evidence>
<gene>
    <name evidence="3" type="ordered locus">trd_1387</name>
</gene>
<dbReference type="EMBL" id="CP001275">
    <property type="protein sequence ID" value="ACM05890.1"/>
    <property type="molecule type" value="Genomic_DNA"/>
</dbReference>
<accession>B9L2I5</accession>
<protein>
    <submittedName>
        <fullName evidence="3">2-oxo-hepta-3-ene-1,7-dioic acid hydratase</fullName>
    </submittedName>
</protein>
<reference evidence="3 4" key="1">
    <citation type="journal article" date="2009" name="PLoS ONE">
        <title>Complete genome sequence of the aerobic CO-oxidizing thermophile Thermomicrobium roseum.</title>
        <authorList>
            <person name="Wu D."/>
            <person name="Raymond J."/>
            <person name="Wu M."/>
            <person name="Chatterji S."/>
            <person name="Ren Q."/>
            <person name="Graham J.E."/>
            <person name="Bryant D.A."/>
            <person name="Robb F."/>
            <person name="Colman A."/>
            <person name="Tallon L.J."/>
            <person name="Badger J.H."/>
            <person name="Madupu R."/>
            <person name="Ward N.L."/>
            <person name="Eisen J.A."/>
        </authorList>
    </citation>
    <scope>NUCLEOTIDE SEQUENCE [LARGE SCALE GENOMIC DNA]</scope>
    <source>
        <strain evidence="4">ATCC 27502 / DSM 5159 / P-2</strain>
    </source>
</reference>
<dbReference type="InterPro" id="IPR011234">
    <property type="entry name" value="Fumarylacetoacetase-like_C"/>
</dbReference>
<dbReference type="eggNOG" id="COG3971">
    <property type="taxonomic scope" value="Bacteria"/>
</dbReference>
<proteinExistence type="predicted"/>
<evidence type="ECO:0000259" key="2">
    <source>
        <dbReference type="Pfam" id="PF01557"/>
    </source>
</evidence>
<dbReference type="KEGG" id="tro:trd_1387"/>
<dbReference type="SUPFAM" id="SSF56529">
    <property type="entry name" value="FAH"/>
    <property type="match status" value="1"/>
</dbReference>
<dbReference type="AlphaFoldDB" id="B9L2I5"/>
<dbReference type="Gene3D" id="3.90.850.10">
    <property type="entry name" value="Fumarylacetoacetase-like, C-terminal domain"/>
    <property type="match status" value="1"/>
</dbReference>
<dbReference type="GO" id="GO:0005737">
    <property type="term" value="C:cytoplasm"/>
    <property type="evidence" value="ECO:0007669"/>
    <property type="project" value="TreeGrafter"/>
</dbReference>
<dbReference type="STRING" id="309801.trd_1387"/>
<dbReference type="RefSeq" id="WP_015922336.1">
    <property type="nucleotide sequence ID" value="NC_011959.1"/>
</dbReference>
<keyword evidence="1" id="KW-0456">Lyase</keyword>
<dbReference type="PANTHER" id="PTHR30143">
    <property type="entry name" value="ACID HYDRATASE"/>
    <property type="match status" value="1"/>
</dbReference>
<evidence type="ECO:0000313" key="3">
    <source>
        <dbReference type="EMBL" id="ACM05890.1"/>
    </source>
</evidence>
<organism evidence="3 4">
    <name type="scientific">Thermomicrobium roseum (strain ATCC 27502 / DSM 5159 / P-2)</name>
    <dbReference type="NCBI Taxonomy" id="309801"/>
    <lineage>
        <taxon>Bacteria</taxon>
        <taxon>Pseudomonadati</taxon>
        <taxon>Thermomicrobiota</taxon>
        <taxon>Thermomicrobia</taxon>
        <taxon>Thermomicrobiales</taxon>
        <taxon>Thermomicrobiaceae</taxon>
        <taxon>Thermomicrobium</taxon>
    </lineage>
</organism>
<dbReference type="HOGENOM" id="CLU_060136_4_0_0"/>
<feature type="domain" description="Fumarylacetoacetase-like C-terminal" evidence="2">
    <location>
        <begin position="107"/>
        <end position="265"/>
    </location>
</feature>
<dbReference type="OrthoDB" id="9792137at2"/>